<gene>
    <name evidence="5" type="ordered locus">Cycma_3394</name>
</gene>
<dbReference type="SUPFAM" id="SSF53187">
    <property type="entry name" value="Zn-dependent exopeptidases"/>
    <property type="match status" value="1"/>
</dbReference>
<dbReference type="Proteomes" id="UP000001635">
    <property type="component" value="Chromosome"/>
</dbReference>
<evidence type="ECO:0000256" key="3">
    <source>
        <dbReference type="ARBA" id="ARBA00022801"/>
    </source>
</evidence>
<name>G0IWC9_CYCMS</name>
<dbReference type="Pfam" id="PF01520">
    <property type="entry name" value="Amidase_3"/>
    <property type="match status" value="1"/>
</dbReference>
<dbReference type="PANTHER" id="PTHR30404">
    <property type="entry name" value="N-ACETYLMURAMOYL-L-ALANINE AMIDASE"/>
    <property type="match status" value="1"/>
</dbReference>
<protein>
    <recommendedName>
        <fullName evidence="2">N-acetylmuramoyl-L-alanine amidase</fullName>
        <ecNumber evidence="2">3.5.1.28</ecNumber>
    </recommendedName>
</protein>
<reference evidence="6" key="1">
    <citation type="submission" date="2011-07" db="EMBL/GenBank/DDBJ databases">
        <title>The complete genome of Cyclobacterium marinum DSM 745.</title>
        <authorList>
            <person name="Lucas S."/>
            <person name="Han J."/>
            <person name="Lapidus A."/>
            <person name="Bruce D."/>
            <person name="Goodwin L."/>
            <person name="Pitluck S."/>
            <person name="Peters L."/>
            <person name="Kyrpides N."/>
            <person name="Mavromatis K."/>
            <person name="Ivanova N."/>
            <person name="Ovchinnikova G."/>
            <person name="Chertkov O."/>
            <person name="Detter J.C."/>
            <person name="Tapia R."/>
            <person name="Han C."/>
            <person name="Land M."/>
            <person name="Hauser L."/>
            <person name="Markowitz V."/>
            <person name="Cheng J.-F."/>
            <person name="Hugenholtz P."/>
            <person name="Woyke T."/>
            <person name="Wu D."/>
            <person name="Tindall B."/>
            <person name="Schuetze A."/>
            <person name="Brambilla E."/>
            <person name="Klenk H.-P."/>
            <person name="Eisen J.A."/>
        </authorList>
    </citation>
    <scope>NUCLEOTIDE SEQUENCE [LARGE SCALE GENOMIC DNA]</scope>
    <source>
        <strain evidence="6">ATCC 25205 / DSM 745 / LMG 13164 / NCIMB 1802</strain>
    </source>
</reference>
<dbReference type="GO" id="GO:0030288">
    <property type="term" value="C:outer membrane-bounded periplasmic space"/>
    <property type="evidence" value="ECO:0007669"/>
    <property type="project" value="TreeGrafter"/>
</dbReference>
<dbReference type="InterPro" id="IPR050695">
    <property type="entry name" value="N-acetylmuramoyl_amidase_3"/>
</dbReference>
<dbReference type="EC" id="3.5.1.28" evidence="2"/>
<accession>G0IWC9</accession>
<keyword evidence="3 5" id="KW-0378">Hydrolase</keyword>
<dbReference type="KEGG" id="cmr:Cycma_3394"/>
<evidence type="ECO:0000313" key="6">
    <source>
        <dbReference type="Proteomes" id="UP000001635"/>
    </source>
</evidence>
<dbReference type="PANTHER" id="PTHR30404:SF0">
    <property type="entry name" value="N-ACETYLMURAMOYL-L-ALANINE AMIDASE AMIC"/>
    <property type="match status" value="1"/>
</dbReference>
<evidence type="ECO:0000256" key="1">
    <source>
        <dbReference type="ARBA" id="ARBA00001561"/>
    </source>
</evidence>
<dbReference type="GO" id="GO:0008745">
    <property type="term" value="F:N-acetylmuramoyl-L-alanine amidase activity"/>
    <property type="evidence" value="ECO:0007669"/>
    <property type="project" value="UniProtKB-EC"/>
</dbReference>
<dbReference type="eggNOG" id="COG0860">
    <property type="taxonomic scope" value="Bacteria"/>
</dbReference>
<feature type="domain" description="MurNAc-LAA" evidence="4">
    <location>
        <begin position="102"/>
        <end position="225"/>
    </location>
</feature>
<dbReference type="InterPro" id="IPR002508">
    <property type="entry name" value="MurNAc-LAA_cat"/>
</dbReference>
<dbReference type="STRING" id="880070.Cycma_3394"/>
<evidence type="ECO:0000313" key="5">
    <source>
        <dbReference type="EMBL" id="AEL27117.1"/>
    </source>
</evidence>
<dbReference type="SMART" id="SM00646">
    <property type="entry name" value="Ami_3"/>
    <property type="match status" value="1"/>
</dbReference>
<organism evidence="5 6">
    <name type="scientific">Cyclobacterium marinum (strain ATCC 25205 / DSM 745 / LMG 13164 / NCIMB 1802)</name>
    <name type="common">Flectobacillus marinus</name>
    <dbReference type="NCBI Taxonomy" id="880070"/>
    <lineage>
        <taxon>Bacteria</taxon>
        <taxon>Pseudomonadati</taxon>
        <taxon>Bacteroidota</taxon>
        <taxon>Cytophagia</taxon>
        <taxon>Cytophagales</taxon>
        <taxon>Cyclobacteriaceae</taxon>
        <taxon>Cyclobacterium</taxon>
    </lineage>
</organism>
<comment type="catalytic activity">
    <reaction evidence="1">
        <text>Hydrolyzes the link between N-acetylmuramoyl residues and L-amino acid residues in certain cell-wall glycopeptides.</text>
        <dbReference type="EC" id="3.5.1.28"/>
    </reaction>
</comment>
<dbReference type="EMBL" id="CP002955">
    <property type="protein sequence ID" value="AEL27117.1"/>
    <property type="molecule type" value="Genomic_DNA"/>
</dbReference>
<keyword evidence="6" id="KW-1185">Reference proteome</keyword>
<dbReference type="CDD" id="cd02696">
    <property type="entry name" value="MurNAc-LAA"/>
    <property type="match status" value="1"/>
</dbReference>
<evidence type="ECO:0000256" key="2">
    <source>
        <dbReference type="ARBA" id="ARBA00011901"/>
    </source>
</evidence>
<dbReference type="Gene3D" id="3.40.630.40">
    <property type="entry name" value="Zn-dependent exopeptidases"/>
    <property type="match status" value="1"/>
</dbReference>
<dbReference type="AlphaFoldDB" id="G0IWC9"/>
<sequence length="335" mass="37402">MKSIFGKGILVLLFISFYTSQLCAWSDGSNYFNPVKGKVICIDPGHGGTAATDSYRVGPTGEREEWINLRVALLLGELLDEAGAEVVLTRTTDTFIPLTERSKIALENKADLFISIHHNATADPKVNFPIIYFHGSAEENQASVALGKKVAEKLVGQLFKGKGPYSLVSDFTIFSQSGSSVLRGTYGIPGIIGEASFFTSPKEEKKLKQSEYNQKEAQAYFEAIAAYFATSEIPPIAEKNDPLEIVPFKVFQEAERMRPEAKAWKANFLKGKKLYKKGGKERLVEAFELLTLSVRSFPDSYVAKACHELRVEILKQQNQIDAVKMEEMRIQYFYP</sequence>
<dbReference type="HOGENOM" id="CLU_825985_0_0_10"/>
<dbReference type="GO" id="GO:0009253">
    <property type="term" value="P:peptidoglycan catabolic process"/>
    <property type="evidence" value="ECO:0007669"/>
    <property type="project" value="InterPro"/>
</dbReference>
<proteinExistence type="predicted"/>
<evidence type="ECO:0000259" key="4">
    <source>
        <dbReference type="SMART" id="SM00646"/>
    </source>
</evidence>